<dbReference type="SUPFAM" id="SSF48726">
    <property type="entry name" value="Immunoglobulin"/>
    <property type="match status" value="3"/>
</dbReference>
<reference evidence="13" key="1">
    <citation type="submission" date="2023-03" db="UniProtKB">
        <authorList>
            <consortium name="Ensembl"/>
        </authorList>
    </citation>
    <scope>IDENTIFICATION</scope>
</reference>
<dbReference type="InterPro" id="IPR050412">
    <property type="entry name" value="Ig-like_Receptors_ImmuneReg"/>
</dbReference>
<keyword evidence="9" id="KW-0325">Glycoprotein</keyword>
<feature type="signal peptide" evidence="12">
    <location>
        <begin position="1"/>
        <end position="21"/>
    </location>
</feature>
<dbReference type="InterPro" id="IPR013783">
    <property type="entry name" value="Ig-like_fold"/>
</dbReference>
<dbReference type="InterPro" id="IPR036179">
    <property type="entry name" value="Ig-like_dom_sf"/>
</dbReference>
<dbReference type="GO" id="GO:0005886">
    <property type="term" value="C:plasma membrane"/>
    <property type="evidence" value="ECO:0007669"/>
    <property type="project" value="UniProtKB-SubCell"/>
</dbReference>
<evidence type="ECO:0000256" key="9">
    <source>
        <dbReference type="ARBA" id="ARBA00023180"/>
    </source>
</evidence>
<keyword evidence="2" id="KW-1003">Cell membrane</keyword>
<name>A0A8C4MT00_EQUAS</name>
<keyword evidence="10" id="KW-0393">Immunoglobulin domain</keyword>
<feature type="chain" id="PRO_5034093179" description="Ig-like domain-containing protein" evidence="12">
    <location>
        <begin position="22"/>
        <end position="352"/>
    </location>
</feature>
<dbReference type="Ensembl" id="ENSEAST00005034232.1">
    <property type="protein sequence ID" value="ENSEASP00005031493.1"/>
    <property type="gene ID" value="ENSEASG00005021443.1"/>
</dbReference>
<evidence type="ECO:0000256" key="6">
    <source>
        <dbReference type="ARBA" id="ARBA00022989"/>
    </source>
</evidence>
<evidence type="ECO:0000256" key="3">
    <source>
        <dbReference type="ARBA" id="ARBA00022692"/>
    </source>
</evidence>
<dbReference type="Gene3D" id="2.60.40.10">
    <property type="entry name" value="Immunoglobulins"/>
    <property type="match status" value="3"/>
</dbReference>
<sequence>MTPTLTALLYLASDFLPGTLSKPTIWAEPGSCQGTLEAQEYHLDKEGNPKPWSRHSPLKPEDKAKFSILHMAEQYAGRYHCYYLSPTGWSEHSKPLEPVVTGIYSKPSFSALPSPVVTSGGNVTLQCGSQLGFDRFVITKEGEHKPSWTLDSQRHSNGQFQALFPVGPVNHSHRWTFGCYSCYRNATQLWSHPSDTLELLVTGQLPHTPYLSVQLGPKLTPAEKLRLLCQSWGSRGTLLLSKKWAGDPPLSLRSKYQAQEKGTYWCYSSDRTTPYLLSHPSDTLELVSIPSHVSLITPFPPPSPLPLNSHPQDYTVENLIWMGMSGLMLIALGALLIQAQHSQRRTQDAARR</sequence>
<evidence type="ECO:0000256" key="10">
    <source>
        <dbReference type="ARBA" id="ARBA00023319"/>
    </source>
</evidence>
<keyword evidence="4 12" id="KW-0732">Signal</keyword>
<dbReference type="GO" id="GO:0002764">
    <property type="term" value="P:immune response-regulating signaling pathway"/>
    <property type="evidence" value="ECO:0007669"/>
    <property type="project" value="TreeGrafter"/>
</dbReference>
<dbReference type="PANTHER" id="PTHR11738:SF179">
    <property type="entry name" value="LEUKOCYTE IMMUNOGLOBULIN-LIKE RECEPTOR SUBFAMILY A MEMBER 5"/>
    <property type="match status" value="1"/>
</dbReference>
<evidence type="ECO:0000256" key="1">
    <source>
        <dbReference type="ARBA" id="ARBA00004162"/>
    </source>
</evidence>
<feature type="transmembrane region" description="Helical" evidence="11">
    <location>
        <begin position="319"/>
        <end position="337"/>
    </location>
</feature>
<dbReference type="GO" id="GO:0019221">
    <property type="term" value="P:cytokine-mediated signaling pathway"/>
    <property type="evidence" value="ECO:0007669"/>
    <property type="project" value="TreeGrafter"/>
</dbReference>
<comment type="subcellular location">
    <subcellularLocation>
        <location evidence="1">Cell membrane</location>
        <topology evidence="1">Single-pass membrane protein</topology>
    </subcellularLocation>
</comment>
<keyword evidence="6 11" id="KW-1133">Transmembrane helix</keyword>
<proteinExistence type="predicted"/>
<evidence type="ECO:0000256" key="2">
    <source>
        <dbReference type="ARBA" id="ARBA00022475"/>
    </source>
</evidence>
<dbReference type="FunFam" id="2.60.40.10:FF:000049">
    <property type="entry name" value="Leukocyte immunoglobulin-like receptor subfamily B member 1"/>
    <property type="match status" value="2"/>
</dbReference>
<keyword evidence="3 11" id="KW-0812">Transmembrane</keyword>
<dbReference type="OMA" id="CYSTSER"/>
<organism evidence="13">
    <name type="scientific">Equus asinus asinus</name>
    <dbReference type="NCBI Taxonomy" id="83772"/>
    <lineage>
        <taxon>Eukaryota</taxon>
        <taxon>Metazoa</taxon>
        <taxon>Chordata</taxon>
        <taxon>Craniata</taxon>
        <taxon>Vertebrata</taxon>
        <taxon>Euteleostomi</taxon>
        <taxon>Mammalia</taxon>
        <taxon>Eutheria</taxon>
        <taxon>Laurasiatheria</taxon>
        <taxon>Perissodactyla</taxon>
        <taxon>Equidae</taxon>
        <taxon>Equus</taxon>
    </lineage>
</organism>
<keyword evidence="7 11" id="KW-0472">Membrane</keyword>
<accession>A0A8C4MT00</accession>
<keyword evidence="8" id="KW-1015">Disulfide bond</keyword>
<evidence type="ECO:0000256" key="8">
    <source>
        <dbReference type="ARBA" id="ARBA00023157"/>
    </source>
</evidence>
<dbReference type="AlphaFoldDB" id="A0A8C4MT00"/>
<evidence type="ECO:0000256" key="11">
    <source>
        <dbReference type="SAM" id="Phobius"/>
    </source>
</evidence>
<evidence type="ECO:0000256" key="5">
    <source>
        <dbReference type="ARBA" id="ARBA00022737"/>
    </source>
</evidence>
<evidence type="ECO:0000256" key="12">
    <source>
        <dbReference type="SAM" id="SignalP"/>
    </source>
</evidence>
<dbReference type="GO" id="GO:0032396">
    <property type="term" value="F:inhibitory MHC class I receptor activity"/>
    <property type="evidence" value="ECO:0007669"/>
    <property type="project" value="TreeGrafter"/>
</dbReference>
<evidence type="ECO:0000256" key="7">
    <source>
        <dbReference type="ARBA" id="ARBA00023136"/>
    </source>
</evidence>
<protein>
    <recommendedName>
        <fullName evidence="14">Ig-like domain-containing protein</fullName>
    </recommendedName>
</protein>
<evidence type="ECO:0000256" key="4">
    <source>
        <dbReference type="ARBA" id="ARBA00022729"/>
    </source>
</evidence>
<dbReference type="PANTHER" id="PTHR11738">
    <property type="entry name" value="MHC CLASS I NK CELL RECEPTOR"/>
    <property type="match status" value="1"/>
</dbReference>
<evidence type="ECO:0000313" key="13">
    <source>
        <dbReference type="Ensembl" id="ENSEASP00005031493.1"/>
    </source>
</evidence>
<evidence type="ECO:0008006" key="14">
    <source>
        <dbReference type="Google" id="ProtNLM"/>
    </source>
</evidence>
<keyword evidence="5" id="KW-0677">Repeat</keyword>